<evidence type="ECO:0000259" key="1">
    <source>
        <dbReference type="Pfam" id="PF05729"/>
    </source>
</evidence>
<accession>A0AA88I061</accession>
<name>A0AA88I061_ARTSF</name>
<evidence type="ECO:0000313" key="3">
    <source>
        <dbReference type="Proteomes" id="UP001187531"/>
    </source>
</evidence>
<organism evidence="2 3">
    <name type="scientific">Artemia franciscana</name>
    <name type="common">Brine shrimp</name>
    <name type="synonym">Artemia sanfranciscana</name>
    <dbReference type="NCBI Taxonomy" id="6661"/>
    <lineage>
        <taxon>Eukaryota</taxon>
        <taxon>Metazoa</taxon>
        <taxon>Ecdysozoa</taxon>
        <taxon>Arthropoda</taxon>
        <taxon>Crustacea</taxon>
        <taxon>Branchiopoda</taxon>
        <taxon>Anostraca</taxon>
        <taxon>Artemiidae</taxon>
        <taxon>Artemia</taxon>
    </lineage>
</organism>
<keyword evidence="3" id="KW-1185">Reference proteome</keyword>
<sequence length="1768" mass="203589">MAFSDRLFCKINFIHRFTKCYFELSYLLDCTRKSCIIDVVYNASYNELVRAKTLVRNAIVVVDSAPFRRWYESHHPLPIRRKKGAKIINTTTPEELGNKSKRPKNFDLSQDKFTADGLRKTLHGNVYQLGLLTLAAIRAQAKGYDFNLISEAKEFKKFDDLVIDYGNKIIYLQAKHSSSEKTAFYSKQDFCGDYKSDASLAKYFDSWHRLRNYKYKKSKEDEAMERTAQYVFFTNKGVKNASTFLKETKFDGDEFLFNDLETKTYGIKPDKETRSEFIDAILASSKKVRSNPADINLDQNDFDLLKNEITKAKEYLEKKFNKQNGESSKEIINISKENWHSKLSVKVLALIKLAIEKESVAKIVLGNNSQVLRWLHEQKQIVPNISNPLHVLAQTSESIKNMIPEINTFLDEFIVKIEQPNSQDLAQIIIKELGKDIAIMGTIELNNALNSYMWEWFSNRSECLLRSDNFGNFIEVTKGDLNRFCLLQGTWAYKEECKNIFDLVESRHFALVEGLSDFLNEENRDSNGRIAVFKDQGGGPKLQVYSVILSMSSLKDDEWSFLCLSDPNLDLLPEILTGKSSKFYIVDCRSEETNDEKLQTLGEICQITLKNKKKLILLIRDKKSEELTNSLLNSEGNSSSIVKFESQPLTCQQIRDACNVHGGNIVEFESQPLTNQQIKDICSSHEGKYLSLAGREYRIQEIIDNKIGGIYELMSDAKYLLETIKSLYDEKREVESEIPYGVYISNQMRKGEGYYSLSIITKKTANCYIVQDADYKKLCKQLRDVFADDAEFDESDKRLSIVIEETGFVLLKNADDLDEYESQILILTENPSSGKLGDKTYISLKILDNERFQIIENPNNLYLPDPEGIDFSNTDEQEQFIQTIISGSQLSVLMSPAGYGKTSFCKNLAKTCKSFPLWIIRIPLPKLQFDTKSRPNLSSFLQIDYEWQEVALEKDEKVSGRVLLILDGFDEVKNSESVKLINQWISTIPKSVSMLITTREYASYKLVLPTGKNSTFYKLTKFTKEQRKEYIKKFLKAILEAREESEEFKGFVEYITEKMQSKVNSHSRGVLDIPLESYIFCELLRPHILTQVKQNSYILKENIIDVLENIDVGNSAKLYQEFILAKSRLFLEKHLGINPENIVQKSVLFNLMGSYNQIIELNALKQAFDLNDMDLMENCANIINFDVNELKTLEDTGLLRVSKDGGRLNFNHETYQEFYAALAIIRGIVSDKGELYETVQSLVRKHRYDPKFRFIFSTASQFSVSAGAMVPGYSIEKHLLSFWNILGEDGDILGAGAINLFKRCISEFTSVEREMLLSRIEGKKWAKFLKVAISCGEHGYEELQICDGQDRLPISSHQGEVDSCGDVDEEINMSKEYVAGEFRRRRKKENYQDYVKLLEIEAEKHKNFGDYWALDGGIEAIGYSGQFFSKNLAYYLMLRASQWPNNKRLVIQALKSIYRDIEANKNCNDAKANCFSVVKSLLKNRVGEKKNDLLLKLLYVVDFDFLDYLIDDLSQLLSTDKHKTFQRFLKWNHPPLITVWFETIRFILLVAKKLMYAVLIDESENKIFLIKDKKIEINFNKYTNTISEIFGSSMLNLLRIIYESNKTERCDDITLDESNVKQIEKNIFVQLKNEELFDILFDSLKDNGTKLLKLYQKLSEYESVTSHCVKKYIAELKTSKATEIDARWSICGGIEVAGYTGIYFNREIAEYLIVRSGFWPNNRTKAIEALKRIHDTLNDPSINESQKVYPIAVKAYNQCIENFSALDL</sequence>
<dbReference type="Gene3D" id="3.40.50.300">
    <property type="entry name" value="P-loop containing nucleotide triphosphate hydrolases"/>
    <property type="match status" value="1"/>
</dbReference>
<dbReference type="GO" id="GO:0005840">
    <property type="term" value="C:ribosome"/>
    <property type="evidence" value="ECO:0007669"/>
    <property type="project" value="InterPro"/>
</dbReference>
<dbReference type="GO" id="GO:0006412">
    <property type="term" value="P:translation"/>
    <property type="evidence" value="ECO:0007669"/>
    <property type="project" value="InterPro"/>
</dbReference>
<feature type="domain" description="NACHT" evidence="1">
    <location>
        <begin position="892"/>
        <end position="1036"/>
    </location>
</feature>
<dbReference type="PANTHER" id="PTHR10394">
    <property type="entry name" value="40S RIBOSOMAL PROTEIN S8"/>
    <property type="match status" value="1"/>
</dbReference>
<dbReference type="Proteomes" id="UP001187531">
    <property type="component" value="Unassembled WGS sequence"/>
</dbReference>
<dbReference type="SUPFAM" id="SSF52540">
    <property type="entry name" value="P-loop containing nucleoside triphosphate hydrolases"/>
    <property type="match status" value="1"/>
</dbReference>
<protein>
    <recommendedName>
        <fullName evidence="1">NACHT domain-containing protein</fullName>
    </recommendedName>
</protein>
<reference evidence="2" key="1">
    <citation type="submission" date="2023-07" db="EMBL/GenBank/DDBJ databases">
        <title>Chromosome-level genome assembly of Artemia franciscana.</title>
        <authorList>
            <person name="Jo E."/>
        </authorList>
    </citation>
    <scope>NUCLEOTIDE SEQUENCE</scope>
    <source>
        <tissue evidence="2">Whole body</tissue>
    </source>
</reference>
<feature type="non-terminal residue" evidence="2">
    <location>
        <position position="1768"/>
    </location>
</feature>
<dbReference type="InterPro" id="IPR001047">
    <property type="entry name" value="Ribosomal_eS8"/>
</dbReference>
<evidence type="ECO:0000313" key="2">
    <source>
        <dbReference type="EMBL" id="KAK2721375.1"/>
    </source>
</evidence>
<dbReference type="Gene3D" id="3.10.290.70">
    <property type="match status" value="1"/>
</dbReference>
<dbReference type="GO" id="GO:0003735">
    <property type="term" value="F:structural constituent of ribosome"/>
    <property type="evidence" value="ECO:0007669"/>
    <property type="project" value="InterPro"/>
</dbReference>
<dbReference type="InterPro" id="IPR027417">
    <property type="entry name" value="P-loop_NTPase"/>
</dbReference>
<dbReference type="InterPro" id="IPR007111">
    <property type="entry name" value="NACHT_NTPase"/>
</dbReference>
<gene>
    <name evidence="2" type="ORF">QYM36_003603</name>
</gene>
<dbReference type="Pfam" id="PF05729">
    <property type="entry name" value="NACHT"/>
    <property type="match status" value="1"/>
</dbReference>
<comment type="caution">
    <text evidence="2">The sequence shown here is derived from an EMBL/GenBank/DDBJ whole genome shotgun (WGS) entry which is preliminary data.</text>
</comment>
<proteinExistence type="predicted"/>
<dbReference type="EMBL" id="JAVRJZ010000006">
    <property type="protein sequence ID" value="KAK2721375.1"/>
    <property type="molecule type" value="Genomic_DNA"/>
</dbReference>